<protein>
    <submittedName>
        <fullName evidence="6">Uncharacterized protein</fullName>
    </submittedName>
</protein>
<keyword evidence="3" id="KW-0813">Transport</keyword>
<feature type="region of interest" description="Disordered" evidence="5">
    <location>
        <begin position="1905"/>
        <end position="2004"/>
    </location>
</feature>
<evidence type="ECO:0000256" key="2">
    <source>
        <dbReference type="ARBA" id="ARBA00005892"/>
    </source>
</evidence>
<dbReference type="GO" id="GO:0006999">
    <property type="term" value="P:nuclear pore organization"/>
    <property type="evidence" value="ECO:0007669"/>
    <property type="project" value="TreeGrafter"/>
</dbReference>
<proteinExistence type="inferred from homology"/>
<evidence type="ECO:0000256" key="3">
    <source>
        <dbReference type="ARBA" id="ARBA00022448"/>
    </source>
</evidence>
<dbReference type="PANTHER" id="PTHR31344">
    <property type="entry name" value="NUCLEAR PORE COMPLEX PROTEIN NUP205"/>
    <property type="match status" value="1"/>
</dbReference>
<gene>
    <name evidence="6" type="ORF">BCR33DRAFT_733217</name>
</gene>
<feature type="compositionally biased region" description="Polar residues" evidence="5">
    <location>
        <begin position="1981"/>
        <end position="1997"/>
    </location>
</feature>
<dbReference type="GO" id="GO:0044611">
    <property type="term" value="C:nuclear pore inner ring"/>
    <property type="evidence" value="ECO:0007669"/>
    <property type="project" value="TreeGrafter"/>
</dbReference>
<dbReference type="Proteomes" id="UP000193642">
    <property type="component" value="Unassembled WGS sequence"/>
</dbReference>
<dbReference type="Pfam" id="PF11894">
    <property type="entry name" value="Nup192"/>
    <property type="match status" value="2"/>
</dbReference>
<evidence type="ECO:0000313" key="6">
    <source>
        <dbReference type="EMBL" id="ORY52525.1"/>
    </source>
</evidence>
<keyword evidence="4" id="KW-0539">Nucleus</keyword>
<evidence type="ECO:0000256" key="5">
    <source>
        <dbReference type="SAM" id="MobiDB-lite"/>
    </source>
</evidence>
<dbReference type="PANTHER" id="PTHR31344:SF0">
    <property type="entry name" value="NUCLEAR PORE COMPLEX PROTEIN NUP205"/>
    <property type="match status" value="1"/>
</dbReference>
<evidence type="ECO:0000313" key="7">
    <source>
        <dbReference type="Proteomes" id="UP000193642"/>
    </source>
</evidence>
<keyword evidence="7" id="KW-1185">Reference proteome</keyword>
<evidence type="ECO:0000256" key="4">
    <source>
        <dbReference type="ARBA" id="ARBA00023242"/>
    </source>
</evidence>
<dbReference type="EMBL" id="MCGO01000003">
    <property type="protein sequence ID" value="ORY52525.1"/>
    <property type="molecule type" value="Genomic_DNA"/>
</dbReference>
<name>A0A1Y2D1R3_9FUNG</name>
<evidence type="ECO:0000256" key="1">
    <source>
        <dbReference type="ARBA" id="ARBA00004123"/>
    </source>
</evidence>
<comment type="subcellular location">
    <subcellularLocation>
        <location evidence="1">Nucleus</location>
    </subcellularLocation>
</comment>
<comment type="similarity">
    <text evidence="2">Belongs to the NUP186/NUP192/NUP205 family.</text>
</comment>
<feature type="compositionally biased region" description="Low complexity" evidence="5">
    <location>
        <begin position="1943"/>
        <end position="1953"/>
    </location>
</feature>
<comment type="caution">
    <text evidence="6">The sequence shown here is derived from an EMBL/GenBank/DDBJ whole genome shotgun (WGS) entry which is preliminary data.</text>
</comment>
<reference evidence="6 7" key="1">
    <citation type="submission" date="2016-07" db="EMBL/GenBank/DDBJ databases">
        <title>Pervasive Adenine N6-methylation of Active Genes in Fungi.</title>
        <authorList>
            <consortium name="DOE Joint Genome Institute"/>
            <person name="Mondo S.J."/>
            <person name="Dannebaum R.O."/>
            <person name="Kuo R.C."/>
            <person name="Labutti K."/>
            <person name="Haridas S."/>
            <person name="Kuo A."/>
            <person name="Salamov A."/>
            <person name="Ahrendt S.R."/>
            <person name="Lipzen A."/>
            <person name="Sullivan W."/>
            <person name="Andreopoulos W.B."/>
            <person name="Clum A."/>
            <person name="Lindquist E."/>
            <person name="Daum C."/>
            <person name="Ramamoorthy G.K."/>
            <person name="Gryganskyi A."/>
            <person name="Culley D."/>
            <person name="Magnuson J.K."/>
            <person name="James T.Y."/>
            <person name="O'Malley M.A."/>
            <person name="Stajich J.E."/>
            <person name="Spatafora J.W."/>
            <person name="Visel A."/>
            <person name="Grigoriev I.V."/>
        </authorList>
    </citation>
    <scope>NUCLEOTIDE SEQUENCE [LARGE SCALE GENOMIC DNA]</scope>
    <source>
        <strain evidence="6 7">JEL800</strain>
    </source>
</reference>
<feature type="compositionally biased region" description="Acidic residues" evidence="5">
    <location>
        <begin position="1965"/>
        <end position="1979"/>
    </location>
</feature>
<sequence length="2073" mass="230519">MLQLHGLITSAYQDVSPQLLKALELRLIRLRPQFKNILYEEPKNSTIRKDIEQGNKTYNHVPPSALRFIQTSSLFAHLSPSPRLGKVLVNGRTETANAQFIKQVLQLSDLLNISEVKASSLLKHALDMKGKYDREPIEIAITEYNRERLTLLECLDLMVKGFSAPAIPEGSRRLFAHHLNELFGREEVFTAFSISIKICIVLGDLKSQLEALRDDTVTSGGAQTGSQLKALGISEPVIAVCVNFLARVRLSLCGLLLSISLYIKLQATEVLHILRIVQNTNGVDPAWSPLSITVISGIQNLERDIEFTTDQVKTLKDINTVLFDETPKWTYKGLRGAVIVQFGIFLKYARVKNPSLEEKLGFHTSIEERVTQNVGELSPFEFIKENLISFATLESPVQAVDGEVEMEIRELTFGVLQRMVSDFFRLMGRVVRVLKNEAEDLDAAGDITKTVAGSGLNQLLGLVHLLYRDRPDEGYAYWTDPDLFKFLRFMMDVKSFTILQSYLDILSSFATGTKSSLCAAEFLGSNHARLSWQALFQSLDFTAKSLAQSPDGEMHPDEVSLQRSFLRLLKQVVRFSEVARTHCIPVPIYNVDLKAALLEAIAAFCLPVEKGGHLEQAEIIPRPNYSTGVHYGSFSNQVMSNRAEGIRFDMEQIESQNQTYPETLAFMTLLNTLLVALKPNQLTGTLDGFSTRLLAPGGINHYLHFAVEDVFLKVHSRVFTSVDERWKMIELSLHLVDQCLKSFDFMFGAGSAGLDSPAYAQLRADASAVSAESAATVMISSHPGFSLMLRILSGSCSSRNSLKSSILKSTMAVLKQSPSITGIDQLLAFYKDTVIKVALFINCEIDDEICLLSVNLLTVISQSPIFSTIDSAPGRYGKINRLVSLLSSSEESNRIIAGFVHRLDVEEPENLVDANVEWGADSAMTGLKLDAWKDPDLAILLFESSVPANVAVDSVGLANLIRLAVLDLFLENLLATPVFPSVAHYLLGYDMNSVKKVEILETKSEKGRRCGLHIILDLLRVGGTKATGNLIHPKLAEKCYRLLYLICSDSVTSSATMRYLRTTENFFYRQLEAMPVNRLVELGNTTANKDVSATQLHQRAWLMQLIALELHVTTIIGQRSHAQKLLDLLFISPIPDPLRYDQPLTKMLEVLNAVDFSNGERDQPSRASSAQLTYFNDLDLTKCITNDEYGYPLYDLRAVHSLLLSKQRLLEKHTNTAAAHDRNRLKAEVSTILQELLERNTRIENLGSRIHAMYSWSLILRTAFGNAFELLPADLRQEKSYQLLTTLFPKFNSPTASSDIVEMMATVVLELIGRLQADKGHQTLIQTSLRVGDASVGYATGEGEKPLNALQNILKGLLDGIMKVDSSPSLRENLYSSLLHYLNYTNTEDGDDSFASGDKMSTYHKKVLTANAKGVLECGEKLLEVLCRDAATADRVLKTAAFSLLEALYQLTARESEAAGVKSGNWVLDFMVKRNFLGGFISSIGRQEDAAIQSLMQSDPVQENWPFLYIFESKMSLLLRIAQKQEGIEKLVEAGLLDVLIDIKFLDERPELDSDPMESDKALFETAEVYHMTATPVLELLLSIVSNCRENTIVLDRIRGSGYNSFHNIIVALLAHYSIWDESNSQTAVGRWDATMERHVQIVSRNLLSYCEVVTCGENTQGLDSGSRETAINLVFASGSEAGQKQEKSRISLTTALKSLGKFMDQFTKASHEHANLANKANDVSRLSVDEVYEIAKQSLLTTDGGGEKNDLVASASIDELSMQQRQQVAVAELKREVKVRIDDVVRLLQIIENLLLLIWRYFEYSVGPTEAAEDATTNRYMKLPGSTVKVTAEAKETAKARQELGILLDKISLIGNELMINMMQYTEPAGQGPCQLCTDVGKEAADEEEIDEEAEFLQHMQQGTVGEDSEEGASDIDEDLDLDSDNNNNDEVPTAESESESESGSVSASASEDNGELEGRNNNDDDDDDDEEDGEESESAPVSNTRPAKAASVSTSEEPRELEQWELEMQDALGSDTRNRYFGDEEPGKKCPFCRKPGHHPKDCKEKVVYLQFEDVELADRLSIIGNRMSFM</sequence>
<dbReference type="OrthoDB" id="2019644at2759"/>
<accession>A0A1Y2D1R3</accession>
<organism evidence="6 7">
    <name type="scientific">Rhizoclosmatium globosum</name>
    <dbReference type="NCBI Taxonomy" id="329046"/>
    <lineage>
        <taxon>Eukaryota</taxon>
        <taxon>Fungi</taxon>
        <taxon>Fungi incertae sedis</taxon>
        <taxon>Chytridiomycota</taxon>
        <taxon>Chytridiomycota incertae sedis</taxon>
        <taxon>Chytridiomycetes</taxon>
        <taxon>Chytridiales</taxon>
        <taxon>Chytriomycetaceae</taxon>
        <taxon>Rhizoclosmatium</taxon>
    </lineage>
</organism>
<dbReference type="STRING" id="329046.A0A1Y2D1R3"/>
<dbReference type="InterPro" id="IPR021827">
    <property type="entry name" value="Nup186/Nup192/Nup205"/>
</dbReference>
<dbReference type="GO" id="GO:0017056">
    <property type="term" value="F:structural constituent of nuclear pore"/>
    <property type="evidence" value="ECO:0007669"/>
    <property type="project" value="TreeGrafter"/>
</dbReference>
<feature type="compositionally biased region" description="Acidic residues" evidence="5">
    <location>
        <begin position="1908"/>
        <end position="1925"/>
    </location>
</feature>